<dbReference type="PANTHER" id="PTHR32046">
    <property type="entry name" value="G DOMAIN-CONTAINING PROTEIN"/>
    <property type="match status" value="1"/>
</dbReference>
<dbReference type="Gene3D" id="3.40.50.300">
    <property type="entry name" value="P-loop containing nucleotide triphosphate hydrolases"/>
    <property type="match status" value="1"/>
</dbReference>
<proteinExistence type="predicted"/>
<evidence type="ECO:0008006" key="4">
    <source>
        <dbReference type="Google" id="ProtNLM"/>
    </source>
</evidence>
<dbReference type="SUPFAM" id="SSF52540">
    <property type="entry name" value="P-loop containing nucleoside triphosphate hydrolases"/>
    <property type="match status" value="1"/>
</dbReference>
<protein>
    <recommendedName>
        <fullName evidence="4">G domain-containing protein</fullName>
    </recommendedName>
</protein>
<evidence type="ECO:0000313" key="2">
    <source>
        <dbReference type="EMBL" id="KAK8729292.1"/>
    </source>
</evidence>
<keyword evidence="3" id="KW-1185">Reference proteome</keyword>
<dbReference type="PANTHER" id="PTHR32046:SF14">
    <property type="match status" value="1"/>
</dbReference>
<dbReference type="InterPro" id="IPR027417">
    <property type="entry name" value="P-loop_NTPase"/>
</dbReference>
<evidence type="ECO:0000313" key="3">
    <source>
        <dbReference type="Proteomes" id="UP001445076"/>
    </source>
</evidence>
<gene>
    <name evidence="2" type="ORF">OTU49_008747</name>
    <name evidence="1" type="ORF">OTU49_014046</name>
</gene>
<dbReference type="EMBL" id="JARKIK010000068">
    <property type="protein sequence ID" value="KAK8729292.1"/>
    <property type="molecule type" value="Genomic_DNA"/>
</dbReference>
<reference evidence="1" key="2">
    <citation type="submission" date="2024-01" db="EMBL/GenBank/DDBJ databases">
        <authorList>
            <person name="He J."/>
            <person name="Wang M."/>
            <person name="Zheng J."/>
            <person name="Liu Z."/>
        </authorList>
    </citation>
    <scope>NUCLEOTIDE SEQUENCE</scope>
    <source>
        <strain evidence="1">ZL_2023a</strain>
        <tissue evidence="1">Muscle</tissue>
    </source>
</reference>
<dbReference type="Proteomes" id="UP001445076">
    <property type="component" value="Unassembled WGS sequence"/>
</dbReference>
<sequence>MTVDHEDEVNKVQKLSIGLPTNSPTKVILLVGERGACKTTVINAMVNYIFGVNFDDSFRFVLVDEKTDSGTTEVWSQTDYITAFTFHQQPGMPFDYSYILIDTPGFWDTRGIDRDRQILTQTEILFKQEFGTDPVAGVGFVIPASCTRHTHTHKYVYDNLASIFGKDIKNIIFIMTTYADAKKPPIDAALDESGMEYGDVYQFNNDALYTGNTLVESSEENNSHCDDEDDISVTLWNRNWHNMTSFFTKLGQTLPTSFTQTKEVLQERQSLQTSLKALRLKIQEGFTKLKELNVERGKLAELNEYIRGCKDYQVKIDIPKIEEVSLHPGKYAVNCLKCNFTCYYPCHLSDESIVNSAPMRNGMCVACPAHCYHDVHYLSETRNISTIVTKVVTDHKLMNRHQTATERKTTTEKVIKTIRDNIAKNSEYILSNIKQVQLHVQRLQEIALKPNPLPTLTHVDLMIES</sequence>
<feature type="non-terminal residue" evidence="1">
    <location>
        <position position="465"/>
    </location>
</feature>
<dbReference type="EMBL" id="JARKIK010002173">
    <property type="protein sequence ID" value="KAK8719420.1"/>
    <property type="molecule type" value="Genomic_DNA"/>
</dbReference>
<reference evidence="1 3" key="1">
    <citation type="journal article" date="2024" name="BMC Genomics">
        <title>Genome assembly of redclaw crayfish (Cherax quadricarinatus) provides insights into its immune adaptation and hypoxia tolerance.</title>
        <authorList>
            <person name="Liu Z."/>
            <person name="Zheng J."/>
            <person name="Li H."/>
            <person name="Fang K."/>
            <person name="Wang S."/>
            <person name="He J."/>
            <person name="Zhou D."/>
            <person name="Weng S."/>
            <person name="Chi M."/>
            <person name="Gu Z."/>
            <person name="He J."/>
            <person name="Li F."/>
            <person name="Wang M."/>
        </authorList>
    </citation>
    <scope>NUCLEOTIDE SEQUENCE [LARGE SCALE GENOMIC DNA]</scope>
    <source>
        <strain evidence="1">ZL_2023a</strain>
    </source>
</reference>
<organism evidence="1 3">
    <name type="scientific">Cherax quadricarinatus</name>
    <name type="common">Australian red claw crayfish</name>
    <dbReference type="NCBI Taxonomy" id="27406"/>
    <lineage>
        <taxon>Eukaryota</taxon>
        <taxon>Metazoa</taxon>
        <taxon>Ecdysozoa</taxon>
        <taxon>Arthropoda</taxon>
        <taxon>Crustacea</taxon>
        <taxon>Multicrustacea</taxon>
        <taxon>Malacostraca</taxon>
        <taxon>Eumalacostraca</taxon>
        <taxon>Eucarida</taxon>
        <taxon>Decapoda</taxon>
        <taxon>Pleocyemata</taxon>
        <taxon>Astacidea</taxon>
        <taxon>Parastacoidea</taxon>
        <taxon>Parastacidae</taxon>
        <taxon>Cherax</taxon>
    </lineage>
</organism>
<evidence type="ECO:0000313" key="1">
    <source>
        <dbReference type="EMBL" id="KAK8719420.1"/>
    </source>
</evidence>
<comment type="caution">
    <text evidence="1">The sequence shown here is derived from an EMBL/GenBank/DDBJ whole genome shotgun (WGS) entry which is preliminary data.</text>
</comment>
<accession>A0AAW0VS35</accession>
<name>A0AAW0VS35_CHEQU</name>
<dbReference type="AlphaFoldDB" id="A0AAW0VS35"/>